<evidence type="ECO:0000256" key="1">
    <source>
        <dbReference type="SAM" id="MobiDB-lite"/>
    </source>
</evidence>
<feature type="compositionally biased region" description="Polar residues" evidence="1">
    <location>
        <begin position="9"/>
        <end position="20"/>
    </location>
</feature>
<keyword evidence="3" id="KW-1185">Reference proteome</keyword>
<dbReference type="OrthoDB" id="10363676at2759"/>
<dbReference type="Proteomes" id="UP000825935">
    <property type="component" value="Chromosome 7"/>
</dbReference>
<evidence type="ECO:0000313" key="2">
    <source>
        <dbReference type="EMBL" id="KAH7432164.1"/>
    </source>
</evidence>
<organism evidence="2 3">
    <name type="scientific">Ceratopteris richardii</name>
    <name type="common">Triangle waterfern</name>
    <dbReference type="NCBI Taxonomy" id="49495"/>
    <lineage>
        <taxon>Eukaryota</taxon>
        <taxon>Viridiplantae</taxon>
        <taxon>Streptophyta</taxon>
        <taxon>Embryophyta</taxon>
        <taxon>Tracheophyta</taxon>
        <taxon>Polypodiopsida</taxon>
        <taxon>Polypodiidae</taxon>
        <taxon>Polypodiales</taxon>
        <taxon>Pteridineae</taxon>
        <taxon>Pteridaceae</taxon>
        <taxon>Parkerioideae</taxon>
        <taxon>Ceratopteris</taxon>
    </lineage>
</organism>
<feature type="compositionally biased region" description="Polar residues" evidence="1">
    <location>
        <begin position="72"/>
        <end position="87"/>
    </location>
</feature>
<gene>
    <name evidence="2" type="ORF">KP509_07G011300</name>
</gene>
<accession>A0A8T2UFS8</accession>
<feature type="compositionally biased region" description="Low complexity" evidence="1">
    <location>
        <begin position="32"/>
        <end position="60"/>
    </location>
</feature>
<comment type="caution">
    <text evidence="2">The sequence shown here is derived from an EMBL/GenBank/DDBJ whole genome shotgun (WGS) entry which is preliminary data.</text>
</comment>
<feature type="region of interest" description="Disordered" evidence="1">
    <location>
        <begin position="1"/>
        <end position="105"/>
    </location>
</feature>
<proteinExistence type="predicted"/>
<dbReference type="EMBL" id="CM035412">
    <property type="protein sequence ID" value="KAH7432164.1"/>
    <property type="molecule type" value="Genomic_DNA"/>
</dbReference>
<dbReference type="AlphaFoldDB" id="A0A8T2UFS8"/>
<sequence>MEATEAIQYDSTRNSPNSPFNMMMVSGPRKWSQSSQRFSNSSSPGILTTPSSSPNSPSNTRISGPRKRSHNPQRFSYSGRQGSLSAPSSPPVKHRPSDADPQKRMSASLVENYGLSRRNSMTSGIRRCDDDLALRAKIEEDLAQKWAYTLGAELAHHVVGVFADPTSSAYNKRWNSDTATRVFGANPWGYLAKQKFFIPPFHCPEVVRSMPWSMKDIHSAIKVVANIVSTRNELQHVAFPEEVYLRIKKFKEDNLMRHLIPHHKYLHDFLSCDRLLATWFIGTPRIYRLVGQLLQQMRKNLGLNSEISWEEGIHRIYDVMAFLEGIIPILDDCKDKEWYKQTWPATVEELAKAMDYMEYRDNTFGPKQEKSLRRVTDISSAYKKCIDSGLLTSSVRRFCSLPCALLDNIDNMELWDARVTSPSVSP</sequence>
<name>A0A8T2UFS8_CERRI</name>
<reference evidence="2" key="1">
    <citation type="submission" date="2021-08" db="EMBL/GenBank/DDBJ databases">
        <title>WGS assembly of Ceratopteris richardii.</title>
        <authorList>
            <person name="Marchant D.B."/>
            <person name="Chen G."/>
            <person name="Jenkins J."/>
            <person name="Shu S."/>
            <person name="Leebens-Mack J."/>
            <person name="Grimwood J."/>
            <person name="Schmutz J."/>
            <person name="Soltis P."/>
            <person name="Soltis D."/>
            <person name="Chen Z.-H."/>
        </authorList>
    </citation>
    <scope>NUCLEOTIDE SEQUENCE</scope>
    <source>
        <strain evidence="2">Whitten #5841</strain>
        <tissue evidence="2">Leaf</tissue>
    </source>
</reference>
<evidence type="ECO:0000313" key="3">
    <source>
        <dbReference type="Proteomes" id="UP000825935"/>
    </source>
</evidence>
<protein>
    <submittedName>
        <fullName evidence="2">Uncharacterized protein</fullName>
    </submittedName>
</protein>